<dbReference type="InterPro" id="IPR018261">
    <property type="entry name" value="Ribosomal_bL27_CS"/>
</dbReference>
<dbReference type="PANTHER" id="PTHR15893">
    <property type="entry name" value="RIBOSOMAL PROTEIN L27"/>
    <property type="match status" value="1"/>
</dbReference>
<dbReference type="GO" id="GO:0005840">
    <property type="term" value="C:ribosome"/>
    <property type="evidence" value="ECO:0007669"/>
    <property type="project" value="UniProtKB-KW"/>
</dbReference>
<dbReference type="InterPro" id="IPR001684">
    <property type="entry name" value="Ribosomal_bL27"/>
</dbReference>
<comment type="similarity">
    <text evidence="1">Belongs to the bacterial ribosomal protein bL27 family.</text>
</comment>
<dbReference type="Proteomes" id="UP000176997">
    <property type="component" value="Unassembled WGS sequence"/>
</dbReference>
<evidence type="ECO:0000256" key="3">
    <source>
        <dbReference type="ARBA" id="ARBA00023274"/>
    </source>
</evidence>
<dbReference type="PANTHER" id="PTHR15893:SF0">
    <property type="entry name" value="LARGE RIBOSOMAL SUBUNIT PROTEIN BL27M"/>
    <property type="match status" value="1"/>
</dbReference>
<dbReference type="NCBIfam" id="TIGR00062">
    <property type="entry name" value="L27"/>
    <property type="match status" value="1"/>
</dbReference>
<dbReference type="FunFam" id="2.40.50.100:FF:000020">
    <property type="entry name" value="50S ribosomal protein L27"/>
    <property type="match status" value="1"/>
</dbReference>
<dbReference type="GO" id="GO:1990904">
    <property type="term" value="C:ribonucleoprotein complex"/>
    <property type="evidence" value="ECO:0007669"/>
    <property type="project" value="UniProtKB-KW"/>
</dbReference>
<comment type="caution">
    <text evidence="6">The sequence shown here is derived from an EMBL/GenBank/DDBJ whole genome shotgun (WGS) entry which is preliminary data.</text>
</comment>
<evidence type="ECO:0000313" key="7">
    <source>
        <dbReference type="Proteomes" id="UP000176997"/>
    </source>
</evidence>
<dbReference type="AlphaFoldDB" id="A0A1G2S8W3"/>
<accession>A0A1G2S8W3</accession>
<reference evidence="6 7" key="1">
    <citation type="journal article" date="2016" name="Nat. Commun.">
        <title>Thousands of microbial genomes shed light on interconnected biogeochemical processes in an aquifer system.</title>
        <authorList>
            <person name="Anantharaman K."/>
            <person name="Brown C.T."/>
            <person name="Hug L.A."/>
            <person name="Sharon I."/>
            <person name="Castelle C.J."/>
            <person name="Probst A.J."/>
            <person name="Thomas B.C."/>
            <person name="Singh A."/>
            <person name="Wilkins M.J."/>
            <person name="Karaoz U."/>
            <person name="Brodie E.L."/>
            <person name="Williams K.H."/>
            <person name="Hubbard S.S."/>
            <person name="Banfield J.F."/>
        </authorList>
    </citation>
    <scope>NUCLEOTIDE SEQUENCE [LARGE SCALE GENOMIC DNA]</scope>
</reference>
<protein>
    <recommendedName>
        <fullName evidence="4">Large ribosomal subunit protein bL27</fullName>
    </recommendedName>
    <alternativeName>
        <fullName evidence="5">50S ribosomal protein L27</fullName>
    </alternativeName>
</protein>
<evidence type="ECO:0000256" key="2">
    <source>
        <dbReference type="ARBA" id="ARBA00022980"/>
    </source>
</evidence>
<dbReference type="EMBL" id="MHUS01000010">
    <property type="protein sequence ID" value="OHA81525.1"/>
    <property type="molecule type" value="Genomic_DNA"/>
</dbReference>
<keyword evidence="2 6" id="KW-0689">Ribosomal protein</keyword>
<dbReference type="GO" id="GO:0003735">
    <property type="term" value="F:structural constituent of ribosome"/>
    <property type="evidence" value="ECO:0007669"/>
    <property type="project" value="InterPro"/>
</dbReference>
<evidence type="ECO:0000256" key="4">
    <source>
        <dbReference type="ARBA" id="ARBA00035175"/>
    </source>
</evidence>
<evidence type="ECO:0000313" key="6">
    <source>
        <dbReference type="EMBL" id="OHA81525.1"/>
    </source>
</evidence>
<proteinExistence type="inferred from homology"/>
<sequence length="91" mass="9902">MAHRKAGGTAHNLRDSNPQYLGVKRYAGEKVKTGNIIVRQRGTKILPGKNISVGKDHTLFAAQDGTVAFAVTRKTSFTGKTERRSIVHVVS</sequence>
<dbReference type="STRING" id="1802723.A2675_03600"/>
<keyword evidence="3" id="KW-0687">Ribonucleoprotein</keyword>
<dbReference type="PRINTS" id="PR00063">
    <property type="entry name" value="RIBOSOMALL27"/>
</dbReference>
<evidence type="ECO:0000256" key="5">
    <source>
        <dbReference type="ARBA" id="ARBA00035477"/>
    </source>
</evidence>
<name>A0A1G2S8W3_9BACT</name>
<dbReference type="GO" id="GO:0006412">
    <property type="term" value="P:translation"/>
    <property type="evidence" value="ECO:0007669"/>
    <property type="project" value="InterPro"/>
</dbReference>
<dbReference type="Pfam" id="PF01016">
    <property type="entry name" value="Ribosomal_L27"/>
    <property type="match status" value="1"/>
</dbReference>
<dbReference type="PROSITE" id="PS00831">
    <property type="entry name" value="RIBOSOMAL_L27"/>
    <property type="match status" value="1"/>
</dbReference>
<evidence type="ECO:0000256" key="1">
    <source>
        <dbReference type="ARBA" id="ARBA00010797"/>
    </source>
</evidence>
<dbReference type="SUPFAM" id="SSF110324">
    <property type="entry name" value="Ribosomal L27 protein-like"/>
    <property type="match status" value="1"/>
</dbReference>
<dbReference type="Gene3D" id="2.40.50.100">
    <property type="match status" value="1"/>
</dbReference>
<gene>
    <name evidence="6" type="ORF">A2675_03600</name>
</gene>
<organism evidence="6 7">
    <name type="scientific">Candidatus Yonathbacteria bacterium RIFCSPHIGHO2_01_FULL_51_10</name>
    <dbReference type="NCBI Taxonomy" id="1802723"/>
    <lineage>
        <taxon>Bacteria</taxon>
        <taxon>Candidatus Yonathiibacteriota</taxon>
    </lineage>
</organism>